<reference evidence="11 12" key="1">
    <citation type="submission" date="2021-05" db="EMBL/GenBank/DDBJ databases">
        <title>Genome Assembly of Synthetic Allotetraploid Brassica napus Reveals Homoeologous Exchanges between Subgenomes.</title>
        <authorList>
            <person name="Davis J.T."/>
        </authorList>
    </citation>
    <scope>NUCLEOTIDE SEQUENCE [LARGE SCALE GENOMIC DNA]</scope>
    <source>
        <strain evidence="12">cv. Da-Ae</strain>
        <tissue evidence="11">Seedling</tissue>
    </source>
</reference>
<evidence type="ECO:0000256" key="9">
    <source>
        <dbReference type="SAM" id="MobiDB-lite"/>
    </source>
</evidence>
<dbReference type="Pfam" id="PF13297">
    <property type="entry name" value="SDE2_2C"/>
    <property type="match status" value="1"/>
</dbReference>
<dbReference type="InterPro" id="IPR051421">
    <property type="entry name" value="RNA_Proc_DNA_Dmg_Regulator"/>
</dbReference>
<keyword evidence="3" id="KW-0507">mRNA processing</keyword>
<dbReference type="Pfam" id="PF11931">
    <property type="entry name" value="SF3a60_Prp9_C"/>
    <property type="match status" value="1"/>
</dbReference>
<accession>A0ABQ8ASF5</accession>
<evidence type="ECO:0000256" key="6">
    <source>
        <dbReference type="ARBA" id="ARBA00022833"/>
    </source>
</evidence>
<dbReference type="InterPro" id="IPR025086">
    <property type="entry name" value="SDE2/SF3A3_SAP"/>
</dbReference>
<dbReference type="PANTHER" id="PTHR12786">
    <property type="entry name" value="SPLICING FACTOR SF3A-RELATED"/>
    <property type="match status" value="1"/>
</dbReference>
<keyword evidence="7" id="KW-0508">mRNA splicing</keyword>
<dbReference type="InterPro" id="IPR021966">
    <property type="entry name" value="SF3a60_bindingd"/>
</dbReference>
<evidence type="ECO:0000256" key="7">
    <source>
        <dbReference type="ARBA" id="ARBA00023187"/>
    </source>
</evidence>
<evidence type="ECO:0000256" key="8">
    <source>
        <dbReference type="ARBA" id="ARBA00023242"/>
    </source>
</evidence>
<evidence type="ECO:0000256" key="2">
    <source>
        <dbReference type="ARBA" id="ARBA00022553"/>
    </source>
</evidence>
<comment type="caution">
    <text evidence="11">The sequence shown here is derived from an EMBL/GenBank/DDBJ whole genome shotgun (WGS) entry which is preliminary data.</text>
</comment>
<evidence type="ECO:0000256" key="1">
    <source>
        <dbReference type="ARBA" id="ARBA00004123"/>
    </source>
</evidence>
<feature type="region of interest" description="Disordered" evidence="9">
    <location>
        <begin position="245"/>
        <end position="269"/>
    </location>
</feature>
<keyword evidence="6" id="KW-0862">Zinc</keyword>
<dbReference type="EMBL" id="JAGKQM010000012">
    <property type="protein sequence ID" value="KAH0895460.1"/>
    <property type="molecule type" value="Genomic_DNA"/>
</dbReference>
<keyword evidence="5" id="KW-0863">Zinc-finger</keyword>
<dbReference type="InterPro" id="IPR000690">
    <property type="entry name" value="Matrin/U1-C_Znf_C2H2"/>
</dbReference>
<keyword evidence="8" id="KW-0539">Nucleus</keyword>
<name>A0ABQ8ASF5_BRANA</name>
<protein>
    <recommendedName>
        <fullName evidence="10">Matrin-type domain-containing protein</fullName>
    </recommendedName>
</protein>
<evidence type="ECO:0000256" key="3">
    <source>
        <dbReference type="ARBA" id="ARBA00022664"/>
    </source>
</evidence>
<sequence>MSSTLLEQTRSNHEEIERLERIVVQDLQTEPSSSKDRLVQGHRVRNMIQSIMRTTEKLVETYEDKDGAREDEIAALGGHTATGINVYSAFYDRLKEIREYHRKYPSGPLVDASADYEALLKVEPVISFSGEALGALGLKVGGTLQQRAERLFLTKVRTLAKSPGNAFCYILLHFACTEDTPLEKLDKKHFAKAIVKQNGDAKSTQEPDSAKQIALTEAKVKKLCSLLDETIERTKQNVVKKQALTYEEMEEEREGEEERAEEESDDEEGDFYNPLKLPMGWDGKPIPYWLYKLHGLGQKFECEICGNSVYMGRRAFERHFKEFQHQHGMRCLGIPNTKNFNEITSIEEAKELWKKIQERQGVNKWRPELEEEYEDREGNIYNKKTYSDLQRQGLI</sequence>
<proteinExistence type="predicted"/>
<feature type="compositionally biased region" description="Acidic residues" evidence="9">
    <location>
        <begin position="247"/>
        <end position="269"/>
    </location>
</feature>
<organism evidence="11 12">
    <name type="scientific">Brassica napus</name>
    <name type="common">Rape</name>
    <dbReference type="NCBI Taxonomy" id="3708"/>
    <lineage>
        <taxon>Eukaryota</taxon>
        <taxon>Viridiplantae</taxon>
        <taxon>Streptophyta</taxon>
        <taxon>Embryophyta</taxon>
        <taxon>Tracheophyta</taxon>
        <taxon>Spermatophyta</taxon>
        <taxon>Magnoliopsida</taxon>
        <taxon>eudicotyledons</taxon>
        <taxon>Gunneridae</taxon>
        <taxon>Pentapetalae</taxon>
        <taxon>rosids</taxon>
        <taxon>malvids</taxon>
        <taxon>Brassicales</taxon>
        <taxon>Brassicaceae</taxon>
        <taxon>Brassiceae</taxon>
        <taxon>Brassica</taxon>
    </lineage>
</organism>
<evidence type="ECO:0000256" key="5">
    <source>
        <dbReference type="ARBA" id="ARBA00022771"/>
    </source>
</evidence>
<dbReference type="Pfam" id="PF12108">
    <property type="entry name" value="SF3a60_bindingd"/>
    <property type="match status" value="1"/>
</dbReference>
<feature type="domain" description="Matrin-type" evidence="10">
    <location>
        <begin position="300"/>
        <end position="331"/>
    </location>
</feature>
<dbReference type="PANTHER" id="PTHR12786:SF2">
    <property type="entry name" value="SPLICING FACTOR 3A SUBUNIT 3"/>
    <property type="match status" value="1"/>
</dbReference>
<dbReference type="Proteomes" id="UP000824890">
    <property type="component" value="Unassembled WGS sequence"/>
</dbReference>
<keyword evidence="2" id="KW-0597">Phosphoprotein</keyword>
<gene>
    <name evidence="11" type="ORF">HID58_045028</name>
</gene>
<evidence type="ECO:0000256" key="4">
    <source>
        <dbReference type="ARBA" id="ARBA00022723"/>
    </source>
</evidence>
<evidence type="ECO:0000313" key="12">
    <source>
        <dbReference type="Proteomes" id="UP000824890"/>
    </source>
</evidence>
<evidence type="ECO:0000259" key="10">
    <source>
        <dbReference type="PROSITE" id="PS50171"/>
    </source>
</evidence>
<keyword evidence="4" id="KW-0479">Metal-binding</keyword>
<dbReference type="PROSITE" id="PS50171">
    <property type="entry name" value="ZF_MATRIN"/>
    <property type="match status" value="1"/>
</dbReference>
<comment type="subcellular location">
    <subcellularLocation>
        <location evidence="1">Nucleus</location>
    </subcellularLocation>
</comment>
<dbReference type="InterPro" id="IPR024598">
    <property type="entry name" value="SF3a60/Prp9_C"/>
</dbReference>
<keyword evidence="12" id="KW-1185">Reference proteome</keyword>
<evidence type="ECO:0000313" key="11">
    <source>
        <dbReference type="EMBL" id="KAH0895460.1"/>
    </source>
</evidence>